<feature type="region of interest" description="Disordered" evidence="1">
    <location>
        <begin position="160"/>
        <end position="232"/>
    </location>
</feature>
<gene>
    <name evidence="2" type="ORF">AVDCRST_MAG18-177</name>
</gene>
<evidence type="ECO:0000256" key="1">
    <source>
        <dbReference type="SAM" id="MobiDB-lite"/>
    </source>
</evidence>
<dbReference type="EMBL" id="CADCWN010000015">
    <property type="protein sequence ID" value="CAA9549442.1"/>
    <property type="molecule type" value="Genomic_DNA"/>
</dbReference>
<sequence>DRATPELLAGLRRDGAGTGPARLGDRDPLTGLAPAGGGGRLRERRATHPPPPAARRDRRDDGGEWDRLLDRAARRHRRADALGPALPCWRGGDRAGRRVLHQVWSPLRDPLTLPLLAAQRDHQHPRGDGPLPAPRVSCRQSRRCQRLGDGLPWSRLRLRRQLGHHRRHPRRSDSGAHARARGRHPAHPTHPRDPAPSRARGRRPHRRGVARRGGARRHPRAERAERTQSGPL</sequence>
<organism evidence="2">
    <name type="scientific">uncultured Thermomicrobiales bacterium</name>
    <dbReference type="NCBI Taxonomy" id="1645740"/>
    <lineage>
        <taxon>Bacteria</taxon>
        <taxon>Pseudomonadati</taxon>
        <taxon>Thermomicrobiota</taxon>
        <taxon>Thermomicrobia</taxon>
        <taxon>Thermomicrobiales</taxon>
        <taxon>environmental samples</taxon>
    </lineage>
</organism>
<feature type="compositionally biased region" description="Basic residues" evidence="1">
    <location>
        <begin position="160"/>
        <end position="170"/>
    </location>
</feature>
<name>A0A6J4UH29_9BACT</name>
<evidence type="ECO:0000313" key="2">
    <source>
        <dbReference type="EMBL" id="CAA9549442.1"/>
    </source>
</evidence>
<feature type="region of interest" description="Disordered" evidence="1">
    <location>
        <begin position="121"/>
        <end position="143"/>
    </location>
</feature>
<feature type="compositionally biased region" description="Basic residues" evidence="1">
    <location>
        <begin position="199"/>
        <end position="220"/>
    </location>
</feature>
<dbReference type="AlphaFoldDB" id="A0A6J4UH29"/>
<protein>
    <submittedName>
        <fullName evidence="2">Uncharacterized protein</fullName>
    </submittedName>
</protein>
<accession>A0A6J4UH29</accession>
<feature type="non-terminal residue" evidence="2">
    <location>
        <position position="232"/>
    </location>
</feature>
<feature type="non-terminal residue" evidence="2">
    <location>
        <position position="1"/>
    </location>
</feature>
<proteinExistence type="predicted"/>
<reference evidence="2" key="1">
    <citation type="submission" date="2020-02" db="EMBL/GenBank/DDBJ databases">
        <authorList>
            <person name="Meier V. D."/>
        </authorList>
    </citation>
    <scope>NUCLEOTIDE SEQUENCE</scope>
    <source>
        <strain evidence="2">AVDCRST_MAG18</strain>
    </source>
</reference>
<feature type="compositionally biased region" description="Basic residues" evidence="1">
    <location>
        <begin position="178"/>
        <end position="189"/>
    </location>
</feature>
<feature type="compositionally biased region" description="Basic and acidic residues" evidence="1">
    <location>
        <begin position="54"/>
        <end position="64"/>
    </location>
</feature>
<feature type="region of interest" description="Disordered" evidence="1">
    <location>
        <begin position="1"/>
        <end position="64"/>
    </location>
</feature>